<accession>A0A2C5XRT6</accession>
<keyword evidence="4" id="KW-1015">Disulfide bond</keyword>
<proteinExistence type="predicted"/>
<comment type="caution">
    <text evidence="6">The sequence shown here is derived from an EMBL/GenBank/DDBJ whole genome shotgun (WGS) entry which is preliminary data.</text>
</comment>
<keyword evidence="7" id="KW-1185">Reference proteome</keyword>
<dbReference type="EMBL" id="NJET01000169">
    <property type="protein sequence ID" value="PHH59985.1"/>
    <property type="molecule type" value="Genomic_DNA"/>
</dbReference>
<evidence type="ECO:0000256" key="2">
    <source>
        <dbReference type="ARBA" id="ARBA00022729"/>
    </source>
</evidence>
<dbReference type="GO" id="GO:0090729">
    <property type="term" value="F:toxin activity"/>
    <property type="evidence" value="ECO:0007669"/>
    <property type="project" value="UniProtKB-KW"/>
</dbReference>
<evidence type="ECO:0000256" key="3">
    <source>
        <dbReference type="ARBA" id="ARBA00023026"/>
    </source>
</evidence>
<dbReference type="AlphaFoldDB" id="A0A2C5XRT6"/>
<evidence type="ECO:0000256" key="5">
    <source>
        <dbReference type="SAM" id="SignalP"/>
    </source>
</evidence>
<dbReference type="Gene3D" id="3.90.210.10">
    <property type="entry name" value="Heat-Labile Enterotoxin, subunit A"/>
    <property type="match status" value="1"/>
</dbReference>
<dbReference type="STRING" id="1399860.A0A2C5XRT6"/>
<evidence type="ECO:0000313" key="7">
    <source>
        <dbReference type="Proteomes" id="UP000226192"/>
    </source>
</evidence>
<keyword evidence="3" id="KW-0843">Virulence</keyword>
<evidence type="ECO:0000256" key="4">
    <source>
        <dbReference type="ARBA" id="ARBA00023157"/>
    </source>
</evidence>
<protein>
    <submittedName>
        <fullName evidence="6">Putative enterotoxin</fullName>
    </submittedName>
</protein>
<dbReference type="Proteomes" id="UP000226192">
    <property type="component" value="Unassembled WGS sequence"/>
</dbReference>
<dbReference type="SUPFAM" id="SSF56399">
    <property type="entry name" value="ADP-ribosylation"/>
    <property type="match status" value="1"/>
</dbReference>
<gene>
    <name evidence="6" type="ORF">CDD81_2219</name>
</gene>
<organism evidence="6 7">
    <name type="scientific">Ophiocordyceps australis</name>
    <dbReference type="NCBI Taxonomy" id="1399860"/>
    <lineage>
        <taxon>Eukaryota</taxon>
        <taxon>Fungi</taxon>
        <taxon>Dikarya</taxon>
        <taxon>Ascomycota</taxon>
        <taxon>Pezizomycotina</taxon>
        <taxon>Sordariomycetes</taxon>
        <taxon>Hypocreomycetidae</taxon>
        <taxon>Hypocreales</taxon>
        <taxon>Ophiocordycipitaceae</taxon>
        <taxon>Ophiocordyceps</taxon>
    </lineage>
</organism>
<feature type="signal peptide" evidence="5">
    <location>
        <begin position="1"/>
        <end position="26"/>
    </location>
</feature>
<dbReference type="OrthoDB" id="4927995at2759"/>
<dbReference type="Pfam" id="PF01375">
    <property type="entry name" value="Enterotoxin_a"/>
    <property type="match status" value="1"/>
</dbReference>
<dbReference type="InterPro" id="IPR001144">
    <property type="entry name" value="Enterotoxin_A"/>
</dbReference>
<evidence type="ECO:0000256" key="1">
    <source>
        <dbReference type="ARBA" id="ARBA00022656"/>
    </source>
</evidence>
<keyword evidence="2 5" id="KW-0732">Signal</keyword>
<reference evidence="6 7" key="1">
    <citation type="submission" date="2017-06" db="EMBL/GenBank/DDBJ databases">
        <title>Ant-infecting Ophiocordyceps genomes reveal a high diversity of potential behavioral manipulation genes and a possible major role for enterotoxins.</title>
        <authorList>
            <person name="De Bekker C."/>
            <person name="Evans H.C."/>
            <person name="Brachmann A."/>
            <person name="Hughes D.P."/>
        </authorList>
    </citation>
    <scope>NUCLEOTIDE SEQUENCE [LARGE SCALE GENOMIC DNA]</scope>
    <source>
        <strain evidence="6 7">Map64</strain>
    </source>
</reference>
<name>A0A2C5XRT6_9HYPO</name>
<evidence type="ECO:0000313" key="6">
    <source>
        <dbReference type="EMBL" id="PHH59985.1"/>
    </source>
</evidence>
<feature type="chain" id="PRO_5013356132" evidence="5">
    <location>
        <begin position="27"/>
        <end position="671"/>
    </location>
</feature>
<sequence>MIYSGYLALVASFFSCLLLGPEGSHAFAGSDTKISKPPSMPDQSSSEVLAITQPSTRGPKYVFRGDHKPPSEIAKSGIPPSMQANEVPDADAFMLLNHMDDAMDISTGLKNTAYVSTSTAVSVAVEFAQKKANTRLANAAGWVYCIRVTPNMVNLVTSVDPSRAVSHEREYSALGGIRPEDIVEAVRLPVNFFQGQVPEMEWGDLVRRLDEHWSAHASSEAWHWENENYRQSSDSAPRITGQPLLVGVQGPTDPHWQREPFRSIPPEDRVSAQEFARGFMQRAGAPDGWLPNYPLFDQAASSSGPLDEAVGFDLGALDLPEDYLEGLRDYRRRGIDCTALLASLLVLYPQKLHKKWLHRHEDACSEAKDVFRAARRDPCGRIHKLKVHFKLADQGYAGTWDIIKLALRASAKHRLVVPVADGPSRGFSVWKDIDLSKLTGSRDNTITPNQLTSIEVLAAGHASGPQNDQFKLQGITVRAKCVESDREIEVVKYAAQNTWYYHKPLSTLSERLLDQTVATFPILSADWRMNPPCEEFSQLNMFLGLEDIHWAGTYDSVSAYIGSQPLLFSTGPSAGFAKWLDVDLNLAFGKQVVPVRDVNHISLVDTAFGYYSEKDKWKYSEIKLQGTCAGSSVKAEIKVFNAENEWLQHGSGYGSDVVWWRKIRLYDWKQL</sequence>
<keyword evidence="1" id="KW-0800">Toxin</keyword>